<sequence>MTTQKLEALDVWRMEPTIPGPRIGTITGFSHRGDPIVSYPGMPTAPCPARVVASVSPPVLRDAQQKGHEVLLVFEAGNPRQPIIVDLLGEPDAAPHAAVVSATTPAALSDAPSPAADASIRGELAVGRILSIADERLEIELWRNGDRRVVSARACTVLENAVDPVVLAPVDADALIDGVRWLVIGQMLSSIKVRSGDAAQSELVVQAKSIRLVAEHDLVLVAGNTRLQLTAQGRFVAIADDIVSRARMTNRVMGGSVQLN</sequence>
<dbReference type="Proteomes" id="UP000626210">
    <property type="component" value="Unassembled WGS sequence"/>
</dbReference>
<dbReference type="InterPro" id="IPR045506">
    <property type="entry name" value="DUF6484"/>
</dbReference>
<protein>
    <recommendedName>
        <fullName evidence="1">DUF6484 domain-containing protein</fullName>
    </recommendedName>
</protein>
<organism evidence="2 3">
    <name type="scientific">Pseudorhodoferax aquiterrae</name>
    <dbReference type="NCBI Taxonomy" id="747304"/>
    <lineage>
        <taxon>Bacteria</taxon>
        <taxon>Pseudomonadati</taxon>
        <taxon>Pseudomonadota</taxon>
        <taxon>Betaproteobacteria</taxon>
        <taxon>Burkholderiales</taxon>
        <taxon>Comamonadaceae</taxon>
    </lineage>
</organism>
<comment type="caution">
    <text evidence="2">The sequence shown here is derived from an EMBL/GenBank/DDBJ whole genome shotgun (WGS) entry which is preliminary data.</text>
</comment>
<reference evidence="3" key="1">
    <citation type="journal article" date="2019" name="Int. J. Syst. Evol. Microbiol.">
        <title>The Global Catalogue of Microorganisms (GCM) 10K type strain sequencing project: providing services to taxonomists for standard genome sequencing and annotation.</title>
        <authorList>
            <consortium name="The Broad Institute Genomics Platform"/>
            <consortium name="The Broad Institute Genome Sequencing Center for Infectious Disease"/>
            <person name="Wu L."/>
            <person name="Ma J."/>
        </authorList>
    </citation>
    <scope>NUCLEOTIDE SEQUENCE [LARGE SCALE GENOMIC DNA]</scope>
    <source>
        <strain evidence="3">KCTC 23314</strain>
    </source>
</reference>
<name>A0ABQ3GF19_9BURK</name>
<proteinExistence type="predicted"/>
<dbReference type="Pfam" id="PF20093">
    <property type="entry name" value="DUF6484"/>
    <property type="match status" value="1"/>
</dbReference>
<keyword evidence="3" id="KW-1185">Reference proteome</keyword>
<feature type="domain" description="DUF6484" evidence="1">
    <location>
        <begin position="23"/>
        <end position="88"/>
    </location>
</feature>
<accession>A0ABQ3GF19</accession>
<dbReference type="RefSeq" id="WP_189690956.1">
    <property type="nucleotide sequence ID" value="NZ_BMYK01000047.1"/>
</dbReference>
<gene>
    <name evidence="2" type="ORF">GCM10007320_64460</name>
</gene>
<evidence type="ECO:0000259" key="1">
    <source>
        <dbReference type="Pfam" id="PF20093"/>
    </source>
</evidence>
<evidence type="ECO:0000313" key="2">
    <source>
        <dbReference type="EMBL" id="GHD03949.1"/>
    </source>
</evidence>
<evidence type="ECO:0000313" key="3">
    <source>
        <dbReference type="Proteomes" id="UP000626210"/>
    </source>
</evidence>
<dbReference type="EMBL" id="BMYK01000047">
    <property type="protein sequence ID" value="GHD03949.1"/>
    <property type="molecule type" value="Genomic_DNA"/>
</dbReference>